<organism evidence="19 20">
    <name type="scientific">Ostreococcus tauri</name>
    <name type="common">Marine green alga</name>
    <dbReference type="NCBI Taxonomy" id="70448"/>
    <lineage>
        <taxon>Eukaryota</taxon>
        <taxon>Viridiplantae</taxon>
        <taxon>Chlorophyta</taxon>
        <taxon>Mamiellophyceae</taxon>
        <taxon>Mamiellales</taxon>
        <taxon>Bathycoccaceae</taxon>
        <taxon>Ostreococcus</taxon>
    </lineage>
</organism>
<keyword evidence="20" id="KW-1185">Reference proteome</keyword>
<name>Q0P3H9_OSTTA</name>
<geneLocation type="mitochondrion" evidence="19"/>
<comment type="subcellular location">
    <subcellularLocation>
        <location evidence="1">Mitochondrion</location>
    </subcellularLocation>
</comment>
<dbReference type="EMBL" id="KC967299">
    <property type="protein sequence ID" value="AGR42906.1"/>
    <property type="molecule type" value="Genomic_DNA"/>
</dbReference>
<evidence type="ECO:0000313" key="15">
    <source>
        <dbReference type="EMBL" id="AGR42949.1"/>
    </source>
</evidence>
<evidence type="ECO:0000256" key="3">
    <source>
        <dbReference type="ARBA" id="ARBA00022980"/>
    </source>
</evidence>
<dbReference type="InterPro" id="IPR044954">
    <property type="entry name" value="Ribosomal_uS3m_plant"/>
</dbReference>
<evidence type="ECO:0000313" key="17">
    <source>
        <dbReference type="EMBL" id="AGR43078.1"/>
    </source>
</evidence>
<evidence type="ECO:0000313" key="18">
    <source>
        <dbReference type="EMBL" id="AGR43164.1"/>
    </source>
</evidence>
<dbReference type="InterPro" id="IPR001351">
    <property type="entry name" value="Ribosomal_uS3_C"/>
</dbReference>
<evidence type="ECO:0000313" key="12">
    <source>
        <dbReference type="EMBL" id="AGR42777.1"/>
    </source>
</evidence>
<dbReference type="EMBL" id="KC967294">
    <property type="protein sequence ID" value="AGR42691.1"/>
    <property type="molecule type" value="Genomic_DNA"/>
</dbReference>
<dbReference type="EMBL" id="KC967295">
    <property type="protein sequence ID" value="AGR42734.1"/>
    <property type="molecule type" value="Genomic_DNA"/>
</dbReference>
<dbReference type="PANTHER" id="PTHR35928">
    <property type="entry name" value="RIBOSOMAL PROTEIN S3, MITOCHONDRIAL"/>
    <property type="match status" value="1"/>
</dbReference>
<dbReference type="EMBL" id="CR954200">
    <property type="protein sequence ID" value="CAL36398.1"/>
    <property type="molecule type" value="Genomic_DNA"/>
</dbReference>
<evidence type="ECO:0000256" key="5">
    <source>
        <dbReference type="ARBA" id="ARBA00023274"/>
    </source>
</evidence>
<dbReference type="EMBL" id="KC967300">
    <property type="protein sequence ID" value="AGR42949.1"/>
    <property type="molecule type" value="Genomic_DNA"/>
</dbReference>
<evidence type="ECO:0000313" key="10">
    <source>
        <dbReference type="EMBL" id="AGR42691.1"/>
    </source>
</evidence>
<dbReference type="InterPro" id="IPR009019">
    <property type="entry name" value="KH_sf_prok-type"/>
</dbReference>
<keyword evidence="4 19" id="KW-0496">Mitochondrion</keyword>
<dbReference type="EMBL" id="KC967303">
    <property type="protein sequence ID" value="AGR43078.1"/>
    <property type="molecule type" value="Genomic_DNA"/>
</dbReference>
<dbReference type="Pfam" id="PF00189">
    <property type="entry name" value="Ribosomal_S3_C"/>
    <property type="match status" value="1"/>
</dbReference>
<evidence type="ECO:0000256" key="8">
    <source>
        <dbReference type="RuleBase" id="RU003624"/>
    </source>
</evidence>
<dbReference type="EMBL" id="KC967301">
    <property type="protein sequence ID" value="AGR42992.1"/>
    <property type="molecule type" value="Genomic_DNA"/>
</dbReference>
<dbReference type="GO" id="GO:0005840">
    <property type="term" value="C:ribosome"/>
    <property type="evidence" value="ECO:0007669"/>
    <property type="project" value="UniProtKB-KW"/>
</dbReference>
<reference evidence="19 20" key="2">
    <citation type="journal article" date="2007" name="Mol. Biol. Evol.">
        <title>The complete chloroplast and mitochondrial DNA sequence of Ostreococcus tauri: organelle genomes of the smallest eukaryote are examples of compaction.</title>
        <authorList>
            <person name="Robbens S."/>
            <person name="Derelle E."/>
            <person name="Ferraz C."/>
            <person name="Wuyts J."/>
            <person name="Moreau H."/>
            <person name="Van de Peer Y."/>
        </authorList>
    </citation>
    <scope>NUCLEOTIDE SEQUENCE [LARGE SCALE GENOMIC DNA]</scope>
    <source>
        <strain evidence="19 20">OTTH0595</strain>
    </source>
</reference>
<dbReference type="InterPro" id="IPR036419">
    <property type="entry name" value="Ribosomal_S3_C_sf"/>
</dbReference>
<dbReference type="KEGG" id="ota:OstapMp12"/>
<feature type="domain" description="Small ribosomal subunit protein uS3 C-terminal" evidence="9">
    <location>
        <begin position="192"/>
        <end position="273"/>
    </location>
</feature>
<dbReference type="EMBL" id="KC967297">
    <property type="protein sequence ID" value="AGR42820.1"/>
    <property type="molecule type" value="Genomic_DNA"/>
</dbReference>
<dbReference type="EMBL" id="KC967296">
    <property type="protein sequence ID" value="AGR42777.1"/>
    <property type="molecule type" value="Genomic_DNA"/>
</dbReference>
<evidence type="ECO:0000313" key="13">
    <source>
        <dbReference type="EMBL" id="AGR42820.1"/>
    </source>
</evidence>
<gene>
    <name evidence="19" type="ordered locus">OtMtg00120</name>
</gene>
<dbReference type="STRING" id="70448.Q0P3H9"/>
<evidence type="ECO:0000256" key="2">
    <source>
        <dbReference type="ARBA" id="ARBA00010761"/>
    </source>
</evidence>
<keyword evidence="3 8" id="KW-0689">Ribosomal protein</keyword>
<dbReference type="GO" id="GO:0005739">
    <property type="term" value="C:mitochondrion"/>
    <property type="evidence" value="ECO:0007669"/>
    <property type="project" value="UniProtKB-SubCell"/>
</dbReference>
<dbReference type="PANTHER" id="PTHR35928:SF2">
    <property type="entry name" value="SMALL RIBOSOMAL SUBUNIT PROTEIN US3M"/>
    <property type="match status" value="1"/>
</dbReference>
<evidence type="ECO:0000256" key="4">
    <source>
        <dbReference type="ARBA" id="ARBA00023128"/>
    </source>
</evidence>
<reference evidence="19" key="1">
    <citation type="journal article" date="2006" name="Mol. Biol. Evol.">
        <title>The Chloroplast and Mitochondrial DNA sequence of Ostreococcus tauri: organelle genomes of the smallest eukaryote are examples of compaction.</title>
        <authorList>
            <person name="Robbens S."/>
            <person name="Derelle E."/>
            <person name="Ferraz C."/>
            <person name="Wuyts J."/>
            <person name="Moreau H."/>
            <person name="Van de Peer Y."/>
        </authorList>
    </citation>
    <scope>NUCLEOTIDE SEQUENCE</scope>
    <source>
        <strain evidence="19">OTTH0595</strain>
    </source>
</reference>
<protein>
    <recommendedName>
        <fullName evidence="6">Small ribosomal subunit protein uS3m</fullName>
    </recommendedName>
    <alternativeName>
        <fullName evidence="7">Ribosomal protein S3, mitochondrial</fullName>
    </alternativeName>
</protein>
<dbReference type="AlphaFoldDB" id="Q0P3H9"/>
<dbReference type="GO" id="GO:0003723">
    <property type="term" value="F:RNA binding"/>
    <property type="evidence" value="ECO:0007669"/>
    <property type="project" value="InterPro"/>
</dbReference>
<comment type="similarity">
    <text evidence="2 8">Belongs to the universal ribosomal protein uS3 family.</text>
</comment>
<evidence type="ECO:0000256" key="1">
    <source>
        <dbReference type="ARBA" id="ARBA00004173"/>
    </source>
</evidence>
<evidence type="ECO:0000256" key="6">
    <source>
        <dbReference type="ARBA" id="ARBA00035157"/>
    </source>
</evidence>
<dbReference type="InterPro" id="IPR018280">
    <property type="entry name" value="Ribosomal_uS3_CS"/>
</dbReference>
<evidence type="ECO:0000256" key="7">
    <source>
        <dbReference type="ARBA" id="ARBA00035414"/>
    </source>
</evidence>
<evidence type="ECO:0000313" key="16">
    <source>
        <dbReference type="EMBL" id="AGR42992.1"/>
    </source>
</evidence>
<dbReference type="PROSITE" id="PS00548">
    <property type="entry name" value="RIBOSOMAL_S3"/>
    <property type="match status" value="1"/>
</dbReference>
<evidence type="ECO:0000313" key="11">
    <source>
        <dbReference type="EMBL" id="AGR42734.1"/>
    </source>
</evidence>
<reference evidence="10" key="3">
    <citation type="journal article" date="2013" name="Genome Biol. Evol.">
        <title>Organellar Inheritance in the Green Lineage: Insights from Ostreococcus tauri.</title>
        <authorList>
            <person name="Blanc-Mathieu R."/>
            <person name="Sanchez-Ferandin S."/>
            <person name="Eyre-Walker A."/>
            <person name="Piganeau G."/>
        </authorList>
    </citation>
    <scope>NUCLEOTIDE SEQUENCE</scope>
    <source>
        <strain evidence="11">RCC1108</strain>
        <strain evidence="12">RCC1110</strain>
        <strain evidence="13">RCC1112</strain>
        <strain evidence="14">RCC1115</strain>
        <strain evidence="15">RCC1116</strain>
        <strain evidence="16">RCC1117</strain>
        <strain evidence="17">RCC1123</strain>
        <strain evidence="18">RCC1559</strain>
        <strain evidence="10">RCC745-2009</strain>
    </source>
</reference>
<proteinExistence type="inferred from homology"/>
<sequence>MGQKISPVALRLQTNKSFQASWYSQKLYAEGVHKQLQVQNFLHDVFHQVGTKATKTHVVQTPGALKIHTFFCSPRLFDQKLAKKTMSLKPTHFFQHQRTTQWQFLSNQMHWETLKKKLVFQSLLRNNLQKSTTLHLTNLFEQTRHKTNALKFYANHLEAVSQQYFKTATQWEPVKLQEFTKSAQFVAEYVSHALERQKPVKQIFSSVQTLLKKDPNVEGFKISCSGRLQGVEMAKIETFKFGKISLHVFTSKVDYAEARALTTFGILGVKVWICYKD</sequence>
<evidence type="ECO:0000313" key="19">
    <source>
        <dbReference type="EMBL" id="CAL36398.1"/>
    </source>
</evidence>
<dbReference type="GO" id="GO:0003735">
    <property type="term" value="F:structural constituent of ribosome"/>
    <property type="evidence" value="ECO:0007669"/>
    <property type="project" value="InterPro"/>
</dbReference>
<evidence type="ECO:0000259" key="9">
    <source>
        <dbReference type="Pfam" id="PF00189"/>
    </source>
</evidence>
<dbReference type="SUPFAM" id="SSF54821">
    <property type="entry name" value="Ribosomal protein S3 C-terminal domain"/>
    <property type="match status" value="1"/>
</dbReference>
<evidence type="ECO:0000313" key="14">
    <source>
        <dbReference type="EMBL" id="AGR42906.1"/>
    </source>
</evidence>
<dbReference type="Gene3D" id="3.30.1140.32">
    <property type="entry name" value="Ribosomal protein S3, C-terminal domain"/>
    <property type="match status" value="1"/>
</dbReference>
<dbReference type="GO" id="GO:1990904">
    <property type="term" value="C:ribonucleoprotein complex"/>
    <property type="evidence" value="ECO:0007669"/>
    <property type="project" value="UniProtKB-KW"/>
</dbReference>
<dbReference type="SUPFAM" id="SSF54814">
    <property type="entry name" value="Prokaryotic type KH domain (KH-domain type II)"/>
    <property type="match status" value="1"/>
</dbReference>
<keyword evidence="5 8" id="KW-0687">Ribonucleoprotein</keyword>
<dbReference type="GO" id="GO:0006412">
    <property type="term" value="P:translation"/>
    <property type="evidence" value="ECO:0007669"/>
    <property type="project" value="InterPro"/>
</dbReference>
<evidence type="ECO:0000313" key="20">
    <source>
        <dbReference type="Proteomes" id="UP000009170"/>
    </source>
</evidence>
<dbReference type="EMBL" id="KC967305">
    <property type="protein sequence ID" value="AGR43164.1"/>
    <property type="molecule type" value="Genomic_DNA"/>
</dbReference>
<dbReference type="Proteomes" id="UP000009170">
    <property type="component" value="Mitochondrion"/>
</dbReference>
<accession>Q0P3H9</accession>